<protein>
    <recommendedName>
        <fullName evidence="5">F-box domain-containing protein</fullName>
    </recommendedName>
</protein>
<dbReference type="PANTHER" id="PTHR47750">
    <property type="entry name" value="F-BOX PROTEIN SNE"/>
    <property type="match status" value="1"/>
</dbReference>
<keyword evidence="2" id="KW-0472">Membrane</keyword>
<evidence type="ECO:0008006" key="5">
    <source>
        <dbReference type="Google" id="ProtNLM"/>
    </source>
</evidence>
<evidence type="ECO:0000256" key="2">
    <source>
        <dbReference type="SAM" id="Phobius"/>
    </source>
</evidence>
<feature type="region of interest" description="Disordered" evidence="1">
    <location>
        <begin position="182"/>
        <end position="203"/>
    </location>
</feature>
<dbReference type="AlphaFoldDB" id="A0AAD4WIN3"/>
<dbReference type="GO" id="GO:0019005">
    <property type="term" value="C:SCF ubiquitin ligase complex"/>
    <property type="evidence" value="ECO:0007669"/>
    <property type="project" value="InterPro"/>
</dbReference>
<keyword evidence="2" id="KW-1133">Transmembrane helix</keyword>
<dbReference type="SUPFAM" id="SSF81383">
    <property type="entry name" value="F-box domain"/>
    <property type="match status" value="1"/>
</dbReference>
<gene>
    <name evidence="3" type="ORF">L3X38_011689</name>
</gene>
<keyword evidence="2" id="KW-0812">Transmembrane</keyword>
<reference evidence="3 4" key="1">
    <citation type="journal article" date="2022" name="G3 (Bethesda)">
        <title>Whole-genome sequence and methylome profiling of the almond [Prunus dulcis (Mill.) D.A. Webb] cultivar 'Nonpareil'.</title>
        <authorList>
            <person name="D'Amico-Willman K.M."/>
            <person name="Ouma W.Z."/>
            <person name="Meulia T."/>
            <person name="Sideli G.M."/>
            <person name="Gradziel T.M."/>
            <person name="Fresnedo-Ramirez J."/>
        </authorList>
    </citation>
    <scope>NUCLEOTIDE SEQUENCE [LARGE SCALE GENOMIC DNA]</scope>
    <source>
        <strain evidence="3">Clone GOH B32 T37-40</strain>
    </source>
</reference>
<dbReference type="Gene3D" id="1.20.1280.50">
    <property type="match status" value="1"/>
</dbReference>
<dbReference type="GO" id="GO:0009937">
    <property type="term" value="P:regulation of gibberellic acid mediated signaling pathway"/>
    <property type="evidence" value="ECO:0007669"/>
    <property type="project" value="InterPro"/>
</dbReference>
<name>A0AAD4WIN3_PRUDU</name>
<organism evidence="3 4">
    <name type="scientific">Prunus dulcis</name>
    <name type="common">Almond</name>
    <name type="synonym">Amygdalus dulcis</name>
    <dbReference type="NCBI Taxonomy" id="3755"/>
    <lineage>
        <taxon>Eukaryota</taxon>
        <taxon>Viridiplantae</taxon>
        <taxon>Streptophyta</taxon>
        <taxon>Embryophyta</taxon>
        <taxon>Tracheophyta</taxon>
        <taxon>Spermatophyta</taxon>
        <taxon>Magnoliopsida</taxon>
        <taxon>eudicotyledons</taxon>
        <taxon>Gunneridae</taxon>
        <taxon>Pentapetalae</taxon>
        <taxon>rosids</taxon>
        <taxon>fabids</taxon>
        <taxon>Rosales</taxon>
        <taxon>Rosaceae</taxon>
        <taxon>Amygdaloideae</taxon>
        <taxon>Amygdaleae</taxon>
        <taxon>Prunus</taxon>
    </lineage>
</organism>
<dbReference type="InterPro" id="IPR036047">
    <property type="entry name" value="F-box-like_dom_sf"/>
</dbReference>
<evidence type="ECO:0000313" key="3">
    <source>
        <dbReference type="EMBL" id="KAI5343813.1"/>
    </source>
</evidence>
<feature type="transmembrane region" description="Helical" evidence="2">
    <location>
        <begin position="34"/>
        <end position="52"/>
    </location>
</feature>
<sequence>MLTTTDWLRVHCYKLQSSTNPKASQNPETVSKQSLLLLLLLLPLLLVLLFDFEPVLAHQRDRAPHVLQPMQVAIKAPRSQRSAVMGPAAPASTATSSSKRAAVLVCLFKREDGDPHVDARTLGMASCVNKQWHKTVQDERLWELICTRHWVNSGCGNQQLRSVVLALGGFRRLHSHFIWPLSKPSSSSSSSSSSSASPWASPLKPMLGSKPSDLHLRRAEPSLGAKTLRSSSCLVSLDLIYAVEAAWRQCRLLGHHHNHHGRSQKASFLHLSSTASRTDPSLSHSLSLSLSLSHSHGVKNSTTTMHPSLVVGSHGYGRQGYGS</sequence>
<dbReference type="PANTHER" id="PTHR47750:SF7">
    <property type="entry name" value="F-BOX PROTEIN"/>
    <property type="match status" value="1"/>
</dbReference>
<keyword evidence="4" id="KW-1185">Reference proteome</keyword>
<evidence type="ECO:0000256" key="1">
    <source>
        <dbReference type="SAM" id="MobiDB-lite"/>
    </source>
</evidence>
<evidence type="ECO:0000313" key="4">
    <source>
        <dbReference type="Proteomes" id="UP001054821"/>
    </source>
</evidence>
<dbReference type="GO" id="GO:0009740">
    <property type="term" value="P:gibberellic acid mediated signaling pathway"/>
    <property type="evidence" value="ECO:0007669"/>
    <property type="project" value="TreeGrafter"/>
</dbReference>
<dbReference type="Proteomes" id="UP001054821">
    <property type="component" value="Chromosome 2"/>
</dbReference>
<dbReference type="EMBL" id="JAJFAZ020000002">
    <property type="protein sequence ID" value="KAI5343813.1"/>
    <property type="molecule type" value="Genomic_DNA"/>
</dbReference>
<comment type="caution">
    <text evidence="3">The sequence shown here is derived from an EMBL/GenBank/DDBJ whole genome shotgun (WGS) entry which is preliminary data.</text>
</comment>
<proteinExistence type="predicted"/>
<dbReference type="InterPro" id="IPR044184">
    <property type="entry name" value="SNE/GID2"/>
</dbReference>
<accession>A0AAD4WIN3</accession>